<protein>
    <submittedName>
        <fullName evidence="2">Uncharacterized protein</fullName>
    </submittedName>
</protein>
<sequence length="93" mass="10378">MPRVTPIPSFFSSPSPTLQSSPLHPISHYLVNPFISYLLPLSSATPSTLPTRQTSPLHHESHHYPHPVSSHPHLCPDHDGLHDYNIMSTTKLL</sequence>
<dbReference type="AlphaFoldDB" id="A0A319CYV1"/>
<name>A0A319CYV1_9EURO</name>
<evidence type="ECO:0000313" key="3">
    <source>
        <dbReference type="Proteomes" id="UP000247810"/>
    </source>
</evidence>
<organism evidence="2 3">
    <name type="scientific">Aspergillus ellipticus CBS 707.79</name>
    <dbReference type="NCBI Taxonomy" id="1448320"/>
    <lineage>
        <taxon>Eukaryota</taxon>
        <taxon>Fungi</taxon>
        <taxon>Dikarya</taxon>
        <taxon>Ascomycota</taxon>
        <taxon>Pezizomycotina</taxon>
        <taxon>Eurotiomycetes</taxon>
        <taxon>Eurotiomycetidae</taxon>
        <taxon>Eurotiales</taxon>
        <taxon>Aspergillaceae</taxon>
        <taxon>Aspergillus</taxon>
        <taxon>Aspergillus subgen. Circumdati</taxon>
    </lineage>
</organism>
<keyword evidence="3" id="KW-1185">Reference proteome</keyword>
<dbReference type="VEuPathDB" id="FungiDB:BO71DRAFT_402206"/>
<gene>
    <name evidence="2" type="ORF">BO71DRAFT_402206</name>
</gene>
<reference evidence="2 3" key="1">
    <citation type="submission" date="2018-02" db="EMBL/GenBank/DDBJ databases">
        <title>The genomes of Aspergillus section Nigri reveals drivers in fungal speciation.</title>
        <authorList>
            <consortium name="DOE Joint Genome Institute"/>
            <person name="Vesth T.C."/>
            <person name="Nybo J."/>
            <person name="Theobald S."/>
            <person name="Brandl J."/>
            <person name="Frisvad J.C."/>
            <person name="Nielsen K.F."/>
            <person name="Lyhne E.K."/>
            <person name="Kogle M.E."/>
            <person name="Kuo A."/>
            <person name="Riley R."/>
            <person name="Clum A."/>
            <person name="Nolan M."/>
            <person name="Lipzen A."/>
            <person name="Salamov A."/>
            <person name="Henrissat B."/>
            <person name="Wiebenga A."/>
            <person name="De vries R.P."/>
            <person name="Grigoriev I.V."/>
            <person name="Mortensen U.H."/>
            <person name="Andersen M.R."/>
            <person name="Baker S.E."/>
        </authorList>
    </citation>
    <scope>NUCLEOTIDE SEQUENCE [LARGE SCALE GENOMIC DNA]</scope>
    <source>
        <strain evidence="2 3">CBS 707.79</strain>
    </source>
</reference>
<evidence type="ECO:0000256" key="1">
    <source>
        <dbReference type="SAM" id="MobiDB-lite"/>
    </source>
</evidence>
<evidence type="ECO:0000313" key="2">
    <source>
        <dbReference type="EMBL" id="PYH90446.1"/>
    </source>
</evidence>
<accession>A0A319CYV1</accession>
<dbReference type="Proteomes" id="UP000247810">
    <property type="component" value="Unassembled WGS sequence"/>
</dbReference>
<feature type="region of interest" description="Disordered" evidence="1">
    <location>
        <begin position="1"/>
        <end position="22"/>
    </location>
</feature>
<proteinExistence type="predicted"/>
<feature type="region of interest" description="Disordered" evidence="1">
    <location>
        <begin position="46"/>
        <end position="75"/>
    </location>
</feature>
<dbReference type="EMBL" id="KZ825983">
    <property type="protein sequence ID" value="PYH90446.1"/>
    <property type="molecule type" value="Genomic_DNA"/>
</dbReference>